<reference evidence="1 2" key="1">
    <citation type="journal article" date="2014" name="Genome Biol. Evol.">
        <title>The secreted proteins of Achlya hypogyna and Thraustotheca clavata identify the ancestral oomycete secretome and reveal gene acquisitions by horizontal gene transfer.</title>
        <authorList>
            <person name="Misner I."/>
            <person name="Blouin N."/>
            <person name="Leonard G."/>
            <person name="Richards T.A."/>
            <person name="Lane C.E."/>
        </authorList>
    </citation>
    <scope>NUCLEOTIDE SEQUENCE [LARGE SCALE GENOMIC DNA]</scope>
    <source>
        <strain evidence="1 2">ATCC 34112</strain>
    </source>
</reference>
<comment type="caution">
    <text evidence="1">The sequence shown here is derived from an EMBL/GenBank/DDBJ whole genome shotgun (WGS) entry which is preliminary data.</text>
</comment>
<evidence type="ECO:0000313" key="1">
    <source>
        <dbReference type="EMBL" id="OQS03840.1"/>
    </source>
</evidence>
<proteinExistence type="predicted"/>
<evidence type="ECO:0000313" key="2">
    <source>
        <dbReference type="Proteomes" id="UP000243217"/>
    </source>
</evidence>
<protein>
    <submittedName>
        <fullName evidence="1">Uncharacterized protein</fullName>
    </submittedName>
</protein>
<accession>A0A1W0A1C9</accession>
<dbReference type="EMBL" id="JNBS01000750">
    <property type="protein sequence ID" value="OQS03840.1"/>
    <property type="molecule type" value="Genomic_DNA"/>
</dbReference>
<organism evidence="1 2">
    <name type="scientific">Thraustotheca clavata</name>
    <dbReference type="NCBI Taxonomy" id="74557"/>
    <lineage>
        <taxon>Eukaryota</taxon>
        <taxon>Sar</taxon>
        <taxon>Stramenopiles</taxon>
        <taxon>Oomycota</taxon>
        <taxon>Saprolegniomycetes</taxon>
        <taxon>Saprolegniales</taxon>
        <taxon>Achlyaceae</taxon>
        <taxon>Thraustotheca</taxon>
    </lineage>
</organism>
<dbReference type="Proteomes" id="UP000243217">
    <property type="component" value="Unassembled WGS sequence"/>
</dbReference>
<gene>
    <name evidence="1" type="ORF">THRCLA_21053</name>
</gene>
<sequence>MDTTDGFDPIEDEYVERNEQELNKEWKCIKMLKRKCEFDQETCERSGFDATLLLPPLNNEAPSKRCATLLSSVKNKILARQVQGGKECSSVDHDYLAPDSDSDEAPMLFPTFQTPEIPLSFPHKRLYRPLKRIPLPTIGPIAFPIALPPTNIPFKLPNAKYILPPLANVTQVKKSNARSIYNCVKCGQMKKSHVCAFPDNVRSMGTSMSTLSTTRDHLSRYYKCGRVLVCKHKLGSN</sequence>
<dbReference type="AlphaFoldDB" id="A0A1W0A1C9"/>
<keyword evidence="2" id="KW-1185">Reference proteome</keyword>
<dbReference type="OrthoDB" id="72120at2759"/>
<name>A0A1W0A1C9_9STRA</name>